<dbReference type="EMBL" id="JAINZZ010000002">
    <property type="protein sequence ID" value="MBY8876471.1"/>
    <property type="molecule type" value="Genomic_DNA"/>
</dbReference>
<organism evidence="1 2">
    <name type="scientific">Actinacidiphila acidipaludis</name>
    <dbReference type="NCBI Taxonomy" id="2873382"/>
    <lineage>
        <taxon>Bacteria</taxon>
        <taxon>Bacillati</taxon>
        <taxon>Actinomycetota</taxon>
        <taxon>Actinomycetes</taxon>
        <taxon>Kitasatosporales</taxon>
        <taxon>Streptomycetaceae</taxon>
        <taxon>Actinacidiphila</taxon>
    </lineage>
</organism>
<name>A0ABS7Q015_9ACTN</name>
<evidence type="ECO:0000313" key="1">
    <source>
        <dbReference type="EMBL" id="MBY8876471.1"/>
    </source>
</evidence>
<sequence>MAHNGRVTSVTLTLEGERLPGRSCGAAPGFPGYDGIHVGVQRRAKPGELLGLTPGDARRATWTLECAAGPAPDGTTELTGRYVQGRPGDRFVYLSWGTVGEDGAFTMFRRAKLMLGAIAPAVLAAAVGSGRLTGRLGLTDAKGHPLCARVVPPAIRWTAG</sequence>
<protein>
    <submittedName>
        <fullName evidence="1">DUF5990 family protein</fullName>
    </submittedName>
</protein>
<gene>
    <name evidence="1" type="ORF">K7862_02300</name>
</gene>
<dbReference type="InterPro" id="IPR046032">
    <property type="entry name" value="DUF5990"/>
</dbReference>
<reference evidence="1 2" key="1">
    <citation type="submission" date="2021-08" db="EMBL/GenBank/DDBJ databases">
        <title>WGS of actinomycetes from Thailand.</title>
        <authorList>
            <person name="Thawai C."/>
        </authorList>
    </citation>
    <scope>NUCLEOTIDE SEQUENCE [LARGE SCALE GENOMIC DNA]</scope>
    <source>
        <strain evidence="1 2">PLK6-54</strain>
    </source>
</reference>
<evidence type="ECO:0000313" key="2">
    <source>
        <dbReference type="Proteomes" id="UP000778578"/>
    </source>
</evidence>
<proteinExistence type="predicted"/>
<dbReference type="Pfam" id="PF19452">
    <property type="entry name" value="DUF5990"/>
    <property type="match status" value="1"/>
</dbReference>
<accession>A0ABS7Q015</accession>
<comment type="caution">
    <text evidence="1">The sequence shown here is derived from an EMBL/GenBank/DDBJ whole genome shotgun (WGS) entry which is preliminary data.</text>
</comment>
<keyword evidence="2" id="KW-1185">Reference proteome</keyword>
<dbReference type="Proteomes" id="UP000778578">
    <property type="component" value="Unassembled WGS sequence"/>
</dbReference>